<evidence type="ECO:0000256" key="4">
    <source>
        <dbReference type="SAM" id="SignalP"/>
    </source>
</evidence>
<keyword evidence="1" id="KW-0813">Transport</keyword>
<comment type="caution">
    <text evidence="6">The sequence shown here is derived from an EMBL/GenBank/DDBJ whole genome shotgun (WGS) entry which is preliminary data.</text>
</comment>
<dbReference type="Pfam" id="PF03968">
    <property type="entry name" value="LptD_N"/>
    <property type="match status" value="1"/>
</dbReference>
<keyword evidence="2 4" id="KW-0732">Signal</keyword>
<proteinExistence type="predicted"/>
<dbReference type="InterPro" id="IPR052037">
    <property type="entry name" value="LPS_export_LptA"/>
</dbReference>
<evidence type="ECO:0000259" key="5">
    <source>
        <dbReference type="Pfam" id="PF03968"/>
    </source>
</evidence>
<evidence type="ECO:0000256" key="3">
    <source>
        <dbReference type="ARBA" id="ARBA00022764"/>
    </source>
</evidence>
<dbReference type="PANTHER" id="PTHR36504:SF1">
    <property type="entry name" value="LIPOPOLYSACCHARIDE EXPORT SYSTEM PROTEIN LPTA"/>
    <property type="match status" value="1"/>
</dbReference>
<accession>A0ABV2JQU8</accession>
<dbReference type="Proteomes" id="UP001549184">
    <property type="component" value="Unassembled WGS sequence"/>
</dbReference>
<feature type="chain" id="PRO_5047301089" evidence="4">
    <location>
        <begin position="25"/>
        <end position="180"/>
    </location>
</feature>
<dbReference type="EMBL" id="JBEPMU010000001">
    <property type="protein sequence ID" value="MET3651210.1"/>
    <property type="molecule type" value="Genomic_DNA"/>
</dbReference>
<reference evidence="6 7" key="1">
    <citation type="submission" date="2024-06" db="EMBL/GenBank/DDBJ databases">
        <title>Sorghum-associated microbial communities from plants grown in Nebraska, USA.</title>
        <authorList>
            <person name="Schachtman D."/>
        </authorList>
    </citation>
    <scope>NUCLEOTIDE SEQUENCE [LARGE SCALE GENOMIC DNA]</scope>
    <source>
        <strain evidence="6 7">1073</strain>
    </source>
</reference>
<gene>
    <name evidence="6" type="ORF">ABIC75_000912</name>
</gene>
<dbReference type="InterPro" id="IPR014340">
    <property type="entry name" value="LptA"/>
</dbReference>
<evidence type="ECO:0000313" key="6">
    <source>
        <dbReference type="EMBL" id="MET3651210.1"/>
    </source>
</evidence>
<name>A0ABV2JQU8_9GAMM</name>
<feature type="domain" description="Organic solvent tolerance-like N-terminal" evidence="5">
    <location>
        <begin position="42"/>
        <end position="145"/>
    </location>
</feature>
<dbReference type="NCBIfam" id="TIGR03002">
    <property type="entry name" value="outer_YhbN_LptA"/>
    <property type="match status" value="1"/>
</dbReference>
<dbReference type="Gene3D" id="2.60.450.10">
    <property type="entry name" value="Lipopolysaccharide (LPS) transport protein A like domain"/>
    <property type="match status" value="1"/>
</dbReference>
<feature type="signal peptide" evidence="4">
    <location>
        <begin position="1"/>
        <end position="24"/>
    </location>
</feature>
<dbReference type="RefSeq" id="WP_354012664.1">
    <property type="nucleotide sequence ID" value="NZ_JBEPMU010000001.1"/>
</dbReference>
<evidence type="ECO:0000313" key="7">
    <source>
        <dbReference type="Proteomes" id="UP001549184"/>
    </source>
</evidence>
<protein>
    <submittedName>
        <fullName evidence="6">Lipopolysaccharide export system protein LptA</fullName>
    </submittedName>
</protein>
<dbReference type="InterPro" id="IPR005653">
    <property type="entry name" value="OstA-like_N"/>
</dbReference>
<keyword evidence="7" id="KW-1185">Reference proteome</keyword>
<dbReference type="PANTHER" id="PTHR36504">
    <property type="entry name" value="LIPOPOLYSACCHARIDE EXPORT SYSTEM PROTEIN LPTA"/>
    <property type="match status" value="1"/>
</dbReference>
<sequence>MASRLWSAVLWLSVSLVVSWPAAAKKADRLQPINTTAKSTSAYNLPNSVTTLIGAVKVTQGTMVVTGDVARLYFDADQQISHIVVKGHPAHFQELDEQDRLVSGDADSLDYDNVNHIAALTTGAVVTIEGQGNVHGDRLTYNLDTTAMHAESTDEGFVTGTILPKQKNTAPNRLPSTNHP</sequence>
<organism evidence="6 7">
    <name type="scientific">Dyella japonica</name>
    <dbReference type="NCBI Taxonomy" id="231455"/>
    <lineage>
        <taxon>Bacteria</taxon>
        <taxon>Pseudomonadati</taxon>
        <taxon>Pseudomonadota</taxon>
        <taxon>Gammaproteobacteria</taxon>
        <taxon>Lysobacterales</taxon>
        <taxon>Rhodanobacteraceae</taxon>
        <taxon>Dyella</taxon>
    </lineage>
</organism>
<evidence type="ECO:0000256" key="1">
    <source>
        <dbReference type="ARBA" id="ARBA00022448"/>
    </source>
</evidence>
<evidence type="ECO:0000256" key="2">
    <source>
        <dbReference type="ARBA" id="ARBA00022729"/>
    </source>
</evidence>
<keyword evidence="3" id="KW-0574">Periplasm</keyword>